<dbReference type="RefSeq" id="WP_013423989.1">
    <property type="nucleotide sequence ID" value="NC_014666.1"/>
</dbReference>
<gene>
    <name evidence="6" type="ordered locus">FraEuI1c_2845</name>
</gene>
<evidence type="ECO:0000313" key="7">
    <source>
        <dbReference type="Proteomes" id="UP000002484"/>
    </source>
</evidence>
<reference evidence="6 7" key="1">
    <citation type="submission" date="2010-10" db="EMBL/GenBank/DDBJ databases">
        <title>Complete sequence of Frankia sp. EuI1c.</title>
        <authorList>
            <consortium name="US DOE Joint Genome Institute"/>
            <person name="Lucas S."/>
            <person name="Copeland A."/>
            <person name="Lapidus A."/>
            <person name="Cheng J.-F."/>
            <person name="Bruce D."/>
            <person name="Goodwin L."/>
            <person name="Pitluck S."/>
            <person name="Chertkov O."/>
            <person name="Detter J.C."/>
            <person name="Han C."/>
            <person name="Tapia R."/>
            <person name="Land M."/>
            <person name="Hauser L."/>
            <person name="Jeffries C."/>
            <person name="Kyrpides N."/>
            <person name="Ivanova N."/>
            <person name="Mikhailova N."/>
            <person name="Beauchemin N."/>
            <person name="Sen A."/>
            <person name="Sur S.A."/>
            <person name="Gtari M."/>
            <person name="Wall L."/>
            <person name="Tisa L."/>
            <person name="Woyke T."/>
        </authorList>
    </citation>
    <scope>NUCLEOTIDE SEQUENCE [LARGE SCALE GENOMIC DNA]</scope>
    <source>
        <strain evidence="7">DSM 45817 / CECT 9037 / EuI1c</strain>
    </source>
</reference>
<dbReference type="FunFam" id="3.40.605.10:FF:000007">
    <property type="entry name" value="NAD/NADP-dependent betaine aldehyde dehydrogenase"/>
    <property type="match status" value="1"/>
</dbReference>
<dbReference type="Proteomes" id="UP000002484">
    <property type="component" value="Chromosome"/>
</dbReference>
<evidence type="ECO:0000259" key="5">
    <source>
        <dbReference type="Pfam" id="PF00171"/>
    </source>
</evidence>
<dbReference type="InterPro" id="IPR029510">
    <property type="entry name" value="Ald_DH_CS_GLU"/>
</dbReference>
<name>E3J7W7_PSEI1</name>
<evidence type="ECO:0000256" key="3">
    <source>
        <dbReference type="PROSITE-ProRule" id="PRU10007"/>
    </source>
</evidence>
<dbReference type="GO" id="GO:0016620">
    <property type="term" value="F:oxidoreductase activity, acting on the aldehyde or oxo group of donors, NAD or NADP as acceptor"/>
    <property type="evidence" value="ECO:0007669"/>
    <property type="project" value="InterPro"/>
</dbReference>
<organism evidence="6 7">
    <name type="scientific">Pseudofrankia inefficax (strain DSM 45817 / CECT 9037 / DDB 130130 / EuI1c)</name>
    <name type="common">Frankia inefficax</name>
    <dbReference type="NCBI Taxonomy" id="298654"/>
    <lineage>
        <taxon>Bacteria</taxon>
        <taxon>Bacillati</taxon>
        <taxon>Actinomycetota</taxon>
        <taxon>Actinomycetes</taxon>
        <taxon>Frankiales</taxon>
        <taxon>Frankiaceae</taxon>
        <taxon>Pseudofrankia</taxon>
    </lineage>
</organism>
<keyword evidence="2 4" id="KW-0560">Oxidoreductase</keyword>
<dbReference type="FunFam" id="3.40.309.10:FF:000012">
    <property type="entry name" value="Betaine aldehyde dehydrogenase"/>
    <property type="match status" value="1"/>
</dbReference>
<dbReference type="InterPro" id="IPR015590">
    <property type="entry name" value="Aldehyde_DH_dom"/>
</dbReference>
<dbReference type="PANTHER" id="PTHR11699">
    <property type="entry name" value="ALDEHYDE DEHYDROGENASE-RELATED"/>
    <property type="match status" value="1"/>
</dbReference>
<dbReference type="STRING" id="298654.FraEuI1c_2845"/>
<dbReference type="InterPro" id="IPR016162">
    <property type="entry name" value="Ald_DH_N"/>
</dbReference>
<dbReference type="eggNOG" id="COG1012">
    <property type="taxonomic scope" value="Bacteria"/>
</dbReference>
<keyword evidence="7" id="KW-1185">Reference proteome</keyword>
<dbReference type="EMBL" id="CP002299">
    <property type="protein sequence ID" value="ADP80871.1"/>
    <property type="molecule type" value="Genomic_DNA"/>
</dbReference>
<dbReference type="Gene3D" id="3.40.309.10">
    <property type="entry name" value="Aldehyde Dehydrogenase, Chain A, domain 2"/>
    <property type="match status" value="1"/>
</dbReference>
<evidence type="ECO:0000313" key="6">
    <source>
        <dbReference type="EMBL" id="ADP80871.1"/>
    </source>
</evidence>
<dbReference type="Pfam" id="PF00171">
    <property type="entry name" value="Aldedh"/>
    <property type="match status" value="1"/>
</dbReference>
<dbReference type="SUPFAM" id="SSF53720">
    <property type="entry name" value="ALDH-like"/>
    <property type="match status" value="1"/>
</dbReference>
<proteinExistence type="inferred from homology"/>
<dbReference type="PROSITE" id="PS00687">
    <property type="entry name" value="ALDEHYDE_DEHYDR_GLU"/>
    <property type="match status" value="1"/>
</dbReference>
<dbReference type="InParanoid" id="E3J7W7"/>
<dbReference type="InterPro" id="IPR016161">
    <property type="entry name" value="Ald_DH/histidinol_DH"/>
</dbReference>
<comment type="similarity">
    <text evidence="1 4">Belongs to the aldehyde dehydrogenase family.</text>
</comment>
<evidence type="ECO:0000256" key="1">
    <source>
        <dbReference type="ARBA" id="ARBA00009986"/>
    </source>
</evidence>
<dbReference type="AlphaFoldDB" id="E3J7W7"/>
<dbReference type="HOGENOM" id="CLU_005391_0_0_11"/>
<protein>
    <submittedName>
        <fullName evidence="6">Aldehyde Dehydrogenase</fullName>
    </submittedName>
</protein>
<dbReference type="InterPro" id="IPR016163">
    <property type="entry name" value="Ald_DH_C"/>
</dbReference>
<dbReference type="KEGG" id="fri:FraEuI1c_2845"/>
<dbReference type="OrthoDB" id="6882680at2"/>
<sequence>MAALEKFHMTIDNEDCESESGETLRCLAPYEQQDWAEIPAGTAADVDRAVRSAHKAFTEGWWRHDARRRAQAMDRFADALEAAGPALARLEMRDCGKPIREALGVTGQIANFFRYGAGLCMSATVGEIQQGPSPALMCHTVRQPYGVIAVQVPWNNPLGVMVQEAALALAAGNAIVVKPSEFAPCSILALGEVARQADIPPGIINIVSGLGPVTGAALCDHPLVRKIIFTGGGAAAQLIAEAAAKRFVPMVLELGGKSPSVIFEDANLDNAVRSISGGFTGSTGQSCTAASRVLVQASIYGEFVERLVAAVKAFPLGDPSDPRTAIGPLTSRQQVERVSRMVQMGLDEGATAACGGGRPTSPELADHPYFFEPTVFTNVDPSMRIFREEVFGPVTCVVPFADEKEALALANDTDYGLGASVWTKDIHRAQRMTRELYAGTVWVNTYRVGDPSFPFGGVKESGYGRECGLAGFHEMSYLKSVRIAYEL</sequence>
<dbReference type="Gene3D" id="3.40.605.10">
    <property type="entry name" value="Aldehyde Dehydrogenase, Chain A, domain 1"/>
    <property type="match status" value="1"/>
</dbReference>
<evidence type="ECO:0000256" key="4">
    <source>
        <dbReference type="RuleBase" id="RU003345"/>
    </source>
</evidence>
<accession>E3J7W7</accession>
<evidence type="ECO:0000256" key="2">
    <source>
        <dbReference type="ARBA" id="ARBA00023002"/>
    </source>
</evidence>
<feature type="active site" evidence="3">
    <location>
        <position position="253"/>
    </location>
</feature>
<feature type="domain" description="Aldehyde dehydrogenase" evidence="5">
    <location>
        <begin position="18"/>
        <end position="481"/>
    </location>
</feature>